<dbReference type="PANTHER" id="PTHR10743">
    <property type="entry name" value="PROTEIN RER1"/>
    <property type="match status" value="1"/>
</dbReference>
<feature type="transmembrane region" description="Helical" evidence="7">
    <location>
        <begin position="108"/>
        <end position="125"/>
    </location>
</feature>
<feature type="transmembrane region" description="Helical" evidence="7">
    <location>
        <begin position="82"/>
        <end position="101"/>
    </location>
</feature>
<accession>A0ABR2L1N4</accession>
<reference evidence="8 9" key="1">
    <citation type="submission" date="2024-04" db="EMBL/GenBank/DDBJ databases">
        <title>Tritrichomonas musculus Genome.</title>
        <authorList>
            <person name="Alves-Ferreira E."/>
            <person name="Grigg M."/>
            <person name="Lorenzi H."/>
            <person name="Galac M."/>
        </authorList>
    </citation>
    <scope>NUCLEOTIDE SEQUENCE [LARGE SCALE GENOMIC DNA]</scope>
    <source>
        <strain evidence="8 9">EAF2021</strain>
    </source>
</reference>
<evidence type="ECO:0000256" key="1">
    <source>
        <dbReference type="ARBA" id="ARBA00004141"/>
    </source>
</evidence>
<keyword evidence="3 7" id="KW-0812">Transmembrane</keyword>
<comment type="subcellular location">
    <subcellularLocation>
        <location evidence="1">Membrane</location>
        <topology evidence="1">Multi-pass membrane protein</topology>
    </subcellularLocation>
</comment>
<dbReference type="InterPro" id="IPR004932">
    <property type="entry name" value="Rer1"/>
</dbReference>
<feature type="transmembrane region" description="Helical" evidence="7">
    <location>
        <begin position="178"/>
        <end position="195"/>
    </location>
</feature>
<dbReference type="PANTHER" id="PTHR10743:SF0">
    <property type="entry name" value="PROTEIN RER1"/>
    <property type="match status" value="1"/>
</dbReference>
<dbReference type="Pfam" id="PF03248">
    <property type="entry name" value="Rer1"/>
    <property type="match status" value="1"/>
</dbReference>
<comment type="caution">
    <text evidence="8">The sequence shown here is derived from an EMBL/GenBank/DDBJ whole genome shotgun (WGS) entry which is preliminary data.</text>
</comment>
<feature type="region of interest" description="Disordered" evidence="6">
    <location>
        <begin position="1"/>
        <end position="53"/>
    </location>
</feature>
<gene>
    <name evidence="8" type="ORF">M9Y10_015051</name>
</gene>
<protein>
    <submittedName>
        <fullName evidence="8">Retention in endoplasmic reticulum protein 1</fullName>
    </submittedName>
</protein>
<keyword evidence="9" id="KW-1185">Reference proteome</keyword>
<evidence type="ECO:0000256" key="7">
    <source>
        <dbReference type="SAM" id="Phobius"/>
    </source>
</evidence>
<evidence type="ECO:0000256" key="5">
    <source>
        <dbReference type="ARBA" id="ARBA00023136"/>
    </source>
</evidence>
<evidence type="ECO:0000313" key="8">
    <source>
        <dbReference type="EMBL" id="KAK8897117.1"/>
    </source>
</evidence>
<evidence type="ECO:0000256" key="3">
    <source>
        <dbReference type="ARBA" id="ARBA00022692"/>
    </source>
</evidence>
<keyword evidence="4 7" id="KW-1133">Transmembrane helix</keyword>
<evidence type="ECO:0000313" key="9">
    <source>
        <dbReference type="Proteomes" id="UP001470230"/>
    </source>
</evidence>
<evidence type="ECO:0000256" key="2">
    <source>
        <dbReference type="ARBA" id="ARBA00006070"/>
    </source>
</evidence>
<proteinExistence type="inferred from homology"/>
<name>A0ABR2L1N4_9EUKA</name>
<feature type="compositionally biased region" description="Pro residues" evidence="6">
    <location>
        <begin position="9"/>
        <end position="28"/>
    </location>
</feature>
<organism evidence="8 9">
    <name type="scientific">Tritrichomonas musculus</name>
    <dbReference type="NCBI Taxonomy" id="1915356"/>
    <lineage>
        <taxon>Eukaryota</taxon>
        <taxon>Metamonada</taxon>
        <taxon>Parabasalia</taxon>
        <taxon>Tritrichomonadida</taxon>
        <taxon>Tritrichomonadidae</taxon>
        <taxon>Tritrichomonas</taxon>
    </lineage>
</organism>
<dbReference type="EMBL" id="JAPFFF010000002">
    <property type="protein sequence ID" value="KAK8897117.1"/>
    <property type="molecule type" value="Genomic_DNA"/>
</dbReference>
<dbReference type="Proteomes" id="UP001470230">
    <property type="component" value="Unassembled WGS sequence"/>
</dbReference>
<evidence type="ECO:0000256" key="4">
    <source>
        <dbReference type="ARBA" id="ARBA00022989"/>
    </source>
</evidence>
<evidence type="ECO:0000256" key="6">
    <source>
        <dbReference type="SAM" id="MobiDB-lite"/>
    </source>
</evidence>
<comment type="similarity">
    <text evidence="2">Belongs to the RER1 family.</text>
</comment>
<sequence>MDQTQLPIQPQPAPVNPPFQPAPAPAPVQPQQAESFQPQDINTPPEDENKQEYSFQDRLVIQKTELEMKLDSIVLHTKPFVLYRWIFYSFFCALLVGRMLIQKRFYAIAYICFIAHISLLIQFVSPKLDPEIYGPEVLPGSYEPFKRKLPEFDFWKKITKVIILSNIATLFPFLDMPVYAPLLFGYLLIVFIISFHERIMHMIRNHYVPFTVGKPKYKKEEE</sequence>
<keyword evidence="5 7" id="KW-0472">Membrane</keyword>